<dbReference type="SUPFAM" id="SSF52980">
    <property type="entry name" value="Restriction endonuclease-like"/>
    <property type="match status" value="1"/>
</dbReference>
<feature type="domain" description="PD-(D/E)XK endonuclease-like" evidence="1">
    <location>
        <begin position="123"/>
        <end position="200"/>
    </location>
</feature>
<evidence type="ECO:0000313" key="2">
    <source>
        <dbReference type="EMBL" id="SVA32904.1"/>
    </source>
</evidence>
<dbReference type="EMBL" id="UINC01007362">
    <property type="protein sequence ID" value="SVA32904.1"/>
    <property type="molecule type" value="Genomic_DNA"/>
</dbReference>
<name>A0A381UY69_9ZZZZ</name>
<dbReference type="InterPro" id="IPR038726">
    <property type="entry name" value="PDDEXK_AddAB-type"/>
</dbReference>
<dbReference type="Pfam" id="PF12705">
    <property type="entry name" value="PDDEXK_1"/>
    <property type="match status" value="1"/>
</dbReference>
<evidence type="ECO:0000259" key="1">
    <source>
        <dbReference type="Pfam" id="PF12705"/>
    </source>
</evidence>
<reference evidence="2" key="1">
    <citation type="submission" date="2018-05" db="EMBL/GenBank/DDBJ databases">
        <authorList>
            <person name="Lanie J.A."/>
            <person name="Ng W.-L."/>
            <person name="Kazmierczak K.M."/>
            <person name="Andrzejewski T.M."/>
            <person name="Davidsen T.M."/>
            <person name="Wayne K.J."/>
            <person name="Tettelin H."/>
            <person name="Glass J.I."/>
            <person name="Rusch D."/>
            <person name="Podicherti R."/>
            <person name="Tsui H.-C.T."/>
            <person name="Winkler M.E."/>
        </authorList>
    </citation>
    <scope>NUCLEOTIDE SEQUENCE</scope>
</reference>
<protein>
    <recommendedName>
        <fullName evidence="1">PD-(D/E)XK endonuclease-like domain-containing protein</fullName>
    </recommendedName>
</protein>
<gene>
    <name evidence="2" type="ORF">METZ01_LOCUS85758</name>
</gene>
<dbReference type="Gene3D" id="3.90.320.10">
    <property type="match status" value="1"/>
</dbReference>
<proteinExistence type="predicted"/>
<organism evidence="2">
    <name type="scientific">marine metagenome</name>
    <dbReference type="NCBI Taxonomy" id="408172"/>
    <lineage>
        <taxon>unclassified sequences</taxon>
        <taxon>metagenomes</taxon>
        <taxon>ecological metagenomes</taxon>
    </lineage>
</organism>
<accession>A0A381UY69</accession>
<dbReference type="InterPro" id="IPR011335">
    <property type="entry name" value="Restrct_endonuc-II-like"/>
</dbReference>
<sequence length="239" mass="27919">MREQNKLSDPNMTMDIATHTYNLATHPELDFVSVTTFVSGFFRPFDKERIAKKLVTTHPRYLGRSPESLIAEWDAAGEYGTIVHKEMEDWIREGIEPKERKAIVGKNWLNSYKMDLDMDISTEVMVHSKELRIAGTIDVLVRDREKGEYQIIDWKTSKRIDKDSFKGKVGNRPETSSVMDCNFNHYALQLSLYRYLLEEYYGIIVNKQLIAHLQDHGAKGHHTPYMREHIIDMLKVNRK</sequence>
<dbReference type="InterPro" id="IPR011604">
    <property type="entry name" value="PDDEXK-like_dom_sf"/>
</dbReference>
<dbReference type="AlphaFoldDB" id="A0A381UY69"/>